<protein>
    <submittedName>
        <fullName evidence="1">Uncharacterized protein</fullName>
    </submittedName>
</protein>
<dbReference type="EMBL" id="CM016553">
    <property type="protein sequence ID" value="TKW33058.1"/>
    <property type="molecule type" value="Genomic_DNA"/>
</dbReference>
<gene>
    <name evidence="1" type="ORF">SEVIR_2G208466v2</name>
</gene>
<reference evidence="1" key="1">
    <citation type="submission" date="2019-03" db="EMBL/GenBank/DDBJ databases">
        <title>WGS assembly of Setaria viridis.</title>
        <authorList>
            <person name="Huang P."/>
            <person name="Jenkins J."/>
            <person name="Grimwood J."/>
            <person name="Barry K."/>
            <person name="Healey A."/>
            <person name="Mamidi S."/>
            <person name="Sreedasyam A."/>
            <person name="Shu S."/>
            <person name="Feldman M."/>
            <person name="Wu J."/>
            <person name="Yu Y."/>
            <person name="Chen C."/>
            <person name="Johnson J."/>
            <person name="Rokhsar D."/>
            <person name="Baxter I."/>
            <person name="Schmutz J."/>
            <person name="Brutnell T."/>
            <person name="Kellogg E."/>
        </authorList>
    </citation>
    <scope>NUCLEOTIDE SEQUENCE [LARGE SCALE GENOMIC DNA]</scope>
</reference>
<dbReference type="Proteomes" id="UP000298652">
    <property type="component" value="Chromosome 2"/>
</dbReference>
<dbReference type="Gramene" id="TKW33058">
    <property type="protein sequence ID" value="TKW33058"/>
    <property type="gene ID" value="SEVIR_2G208466v2"/>
</dbReference>
<name>A0A4U6VT86_SETVI</name>
<evidence type="ECO:0000313" key="1">
    <source>
        <dbReference type="EMBL" id="TKW33058.1"/>
    </source>
</evidence>
<sequence>MKGFDSAFMLVSWKIWKERNERVFARSLPKDASQLLQEIIQEGQLWCASGAKRLAAIGWPIPSGVLDQHF</sequence>
<proteinExistence type="predicted"/>
<evidence type="ECO:0000313" key="2">
    <source>
        <dbReference type="Proteomes" id="UP000298652"/>
    </source>
</evidence>
<organism evidence="1 2">
    <name type="scientific">Setaria viridis</name>
    <name type="common">Green bristlegrass</name>
    <name type="synonym">Setaria italica subsp. viridis</name>
    <dbReference type="NCBI Taxonomy" id="4556"/>
    <lineage>
        <taxon>Eukaryota</taxon>
        <taxon>Viridiplantae</taxon>
        <taxon>Streptophyta</taxon>
        <taxon>Embryophyta</taxon>
        <taxon>Tracheophyta</taxon>
        <taxon>Spermatophyta</taxon>
        <taxon>Magnoliopsida</taxon>
        <taxon>Liliopsida</taxon>
        <taxon>Poales</taxon>
        <taxon>Poaceae</taxon>
        <taxon>PACMAD clade</taxon>
        <taxon>Panicoideae</taxon>
        <taxon>Panicodae</taxon>
        <taxon>Paniceae</taxon>
        <taxon>Cenchrinae</taxon>
        <taxon>Setaria</taxon>
    </lineage>
</organism>
<keyword evidence="2" id="KW-1185">Reference proteome</keyword>
<dbReference type="AlphaFoldDB" id="A0A4U6VT86"/>
<accession>A0A4U6VT86</accession>